<protein>
    <submittedName>
        <fullName evidence="1">Uncharacterized protein</fullName>
    </submittedName>
</protein>
<name>A0A0E9VLT6_ANGAN</name>
<reference evidence="1" key="2">
    <citation type="journal article" date="2015" name="Fish Shellfish Immunol.">
        <title>Early steps in the European eel (Anguilla anguilla)-Vibrio vulnificus interaction in the gills: Role of the RtxA13 toxin.</title>
        <authorList>
            <person name="Callol A."/>
            <person name="Pajuelo D."/>
            <person name="Ebbesson L."/>
            <person name="Teles M."/>
            <person name="MacKenzie S."/>
            <person name="Amaro C."/>
        </authorList>
    </citation>
    <scope>NUCLEOTIDE SEQUENCE</scope>
</reference>
<dbReference type="AlphaFoldDB" id="A0A0E9VLT6"/>
<sequence length="52" mass="5718">MGILMKHTAWDHPSFPIPHPLPNMRPSPLSTGKCGLATSLACCEKVLRLLHL</sequence>
<reference evidence="1" key="1">
    <citation type="submission" date="2014-11" db="EMBL/GenBank/DDBJ databases">
        <authorList>
            <person name="Amaro Gonzalez C."/>
        </authorList>
    </citation>
    <scope>NUCLEOTIDE SEQUENCE</scope>
</reference>
<proteinExistence type="predicted"/>
<dbReference type="EMBL" id="GBXM01030222">
    <property type="protein sequence ID" value="JAH78355.1"/>
    <property type="molecule type" value="Transcribed_RNA"/>
</dbReference>
<evidence type="ECO:0000313" key="1">
    <source>
        <dbReference type="EMBL" id="JAH78355.1"/>
    </source>
</evidence>
<organism evidence="1">
    <name type="scientific">Anguilla anguilla</name>
    <name type="common">European freshwater eel</name>
    <name type="synonym">Muraena anguilla</name>
    <dbReference type="NCBI Taxonomy" id="7936"/>
    <lineage>
        <taxon>Eukaryota</taxon>
        <taxon>Metazoa</taxon>
        <taxon>Chordata</taxon>
        <taxon>Craniata</taxon>
        <taxon>Vertebrata</taxon>
        <taxon>Euteleostomi</taxon>
        <taxon>Actinopterygii</taxon>
        <taxon>Neopterygii</taxon>
        <taxon>Teleostei</taxon>
        <taxon>Anguilliformes</taxon>
        <taxon>Anguillidae</taxon>
        <taxon>Anguilla</taxon>
    </lineage>
</organism>
<accession>A0A0E9VLT6</accession>